<feature type="domain" description="Septum formation-related" evidence="1">
    <location>
        <begin position="51"/>
        <end position="268"/>
    </location>
</feature>
<dbReference type="InterPro" id="IPR026004">
    <property type="entry name" value="Septum_form"/>
</dbReference>
<evidence type="ECO:0000313" key="3">
    <source>
        <dbReference type="EMBL" id="CAB4743631.1"/>
    </source>
</evidence>
<accession>A0A6J6Q6X1</accession>
<sequence>MRPKSHSYWPRAHFAGATTLTIGLMSIGLLASAVMALGFAAPAQAATPAIGECYNYPITVRDEVSSAAGAVSCTSAHTAETYWTGSLKPTFGPPSKATPGARLAATTACNTETLNAYVAMPGRTLPSRWLSFAIFPTDTQWSAGERWVRCDAVFKTGLKLTNLTSKAADFVVATGIDYSNFCTPSQPNGRNTESYPCTDPKKNWIMVAARDLGGPGTKFPGTSNVEKRTRAICSKIAKRYNGASKFPSWWAIWPTDRGWKEGRREAQCLVPLAQYNKEVAPVIPAG</sequence>
<dbReference type="Pfam" id="PF13845">
    <property type="entry name" value="Septum_form"/>
    <property type="match status" value="1"/>
</dbReference>
<dbReference type="EMBL" id="CAEZXZ010000106">
    <property type="protein sequence ID" value="CAB4706769.1"/>
    <property type="molecule type" value="Genomic_DNA"/>
</dbReference>
<name>A0A6J6Q6X1_9ZZZZ</name>
<protein>
    <submittedName>
        <fullName evidence="2">Unannotated protein</fullName>
    </submittedName>
</protein>
<dbReference type="AlphaFoldDB" id="A0A6J6Q6X1"/>
<gene>
    <name evidence="2" type="ORF">UFOPK2625_00784</name>
    <name evidence="3" type="ORF">UFOPK2809_00497</name>
</gene>
<reference evidence="2" key="1">
    <citation type="submission" date="2020-05" db="EMBL/GenBank/DDBJ databases">
        <authorList>
            <person name="Chiriac C."/>
            <person name="Salcher M."/>
            <person name="Ghai R."/>
            <person name="Kavagutti S V."/>
        </authorList>
    </citation>
    <scope>NUCLEOTIDE SEQUENCE</scope>
</reference>
<evidence type="ECO:0000313" key="2">
    <source>
        <dbReference type="EMBL" id="CAB4706769.1"/>
    </source>
</evidence>
<organism evidence="2">
    <name type="scientific">freshwater metagenome</name>
    <dbReference type="NCBI Taxonomy" id="449393"/>
    <lineage>
        <taxon>unclassified sequences</taxon>
        <taxon>metagenomes</taxon>
        <taxon>ecological metagenomes</taxon>
    </lineage>
</organism>
<dbReference type="EMBL" id="CAEZZA010000049">
    <property type="protein sequence ID" value="CAB4743631.1"/>
    <property type="molecule type" value="Genomic_DNA"/>
</dbReference>
<evidence type="ECO:0000259" key="1">
    <source>
        <dbReference type="Pfam" id="PF13845"/>
    </source>
</evidence>
<proteinExistence type="predicted"/>